<protein>
    <recommendedName>
        <fullName evidence="3">beta-lactamase</fullName>
        <ecNumber evidence="3">3.5.2.6</ecNumber>
    </recommendedName>
    <alternativeName>
        <fullName evidence="4">Penicillinase</fullName>
    </alternativeName>
</protein>
<keyword evidence="5" id="KW-0732">Signal</keyword>
<dbReference type="GO" id="GO:0008800">
    <property type="term" value="F:beta-lactamase activity"/>
    <property type="evidence" value="ECO:0007669"/>
    <property type="project" value="UniProtKB-EC"/>
</dbReference>
<accession>A0A380ML13</accession>
<dbReference type="InterPro" id="IPR006311">
    <property type="entry name" value="TAT_signal"/>
</dbReference>
<dbReference type="InterPro" id="IPR012338">
    <property type="entry name" value="Beta-lactam/transpept-like"/>
</dbReference>
<dbReference type="InterPro" id="IPR000871">
    <property type="entry name" value="Beta-lactam_class-A"/>
</dbReference>
<evidence type="ECO:0000259" key="6">
    <source>
        <dbReference type="Pfam" id="PF13354"/>
    </source>
</evidence>
<evidence type="ECO:0000256" key="4">
    <source>
        <dbReference type="ARBA" id="ARBA00030171"/>
    </source>
</evidence>
<dbReference type="Gene3D" id="3.40.710.10">
    <property type="entry name" value="DD-peptidase/beta-lactamase superfamily"/>
    <property type="match status" value="1"/>
</dbReference>
<evidence type="ECO:0000313" key="8">
    <source>
        <dbReference type="Proteomes" id="UP000254575"/>
    </source>
</evidence>
<dbReference type="PANTHER" id="PTHR35333:SF3">
    <property type="entry name" value="BETA-LACTAMASE-TYPE TRANSPEPTIDASE FOLD CONTAINING PROTEIN"/>
    <property type="match status" value="1"/>
</dbReference>
<dbReference type="PROSITE" id="PS51318">
    <property type="entry name" value="TAT"/>
    <property type="match status" value="1"/>
</dbReference>
<proteinExistence type="inferred from homology"/>
<dbReference type="Pfam" id="PF13354">
    <property type="entry name" value="Beta-lactamase2"/>
    <property type="match status" value="1"/>
</dbReference>
<dbReference type="EMBL" id="UHIA01000003">
    <property type="protein sequence ID" value="SUO92269.1"/>
    <property type="molecule type" value="Genomic_DNA"/>
</dbReference>
<comment type="similarity">
    <text evidence="2">Belongs to the class-A beta-lactamase family.</text>
</comment>
<dbReference type="InterPro" id="IPR045155">
    <property type="entry name" value="Beta-lactam_cat"/>
</dbReference>
<dbReference type="AlphaFoldDB" id="A0A380ML13"/>
<feature type="domain" description="Beta-lactamase class A catalytic" evidence="6">
    <location>
        <begin position="115"/>
        <end position="242"/>
    </location>
</feature>
<evidence type="ECO:0000256" key="3">
    <source>
        <dbReference type="ARBA" id="ARBA00012865"/>
    </source>
</evidence>
<dbReference type="SUPFAM" id="SSF56601">
    <property type="entry name" value="beta-lactamase/transpeptidase-like"/>
    <property type="match status" value="1"/>
</dbReference>
<dbReference type="GO" id="GO:0046677">
    <property type="term" value="P:response to antibiotic"/>
    <property type="evidence" value="ECO:0007669"/>
    <property type="project" value="InterPro"/>
</dbReference>
<keyword evidence="8" id="KW-1185">Reference proteome</keyword>
<dbReference type="Proteomes" id="UP000254575">
    <property type="component" value="Unassembled WGS sequence"/>
</dbReference>
<feature type="chain" id="PRO_5016871012" description="beta-lactamase" evidence="5">
    <location>
        <begin position="26"/>
        <end position="294"/>
    </location>
</feature>
<comment type="catalytic activity">
    <reaction evidence="1">
        <text>a beta-lactam + H2O = a substituted beta-amino acid</text>
        <dbReference type="Rhea" id="RHEA:20401"/>
        <dbReference type="ChEBI" id="CHEBI:15377"/>
        <dbReference type="ChEBI" id="CHEBI:35627"/>
        <dbReference type="ChEBI" id="CHEBI:140347"/>
        <dbReference type="EC" id="3.5.2.6"/>
    </reaction>
</comment>
<gene>
    <name evidence="7" type="ORF">NCTC10717_00463</name>
</gene>
<evidence type="ECO:0000313" key="7">
    <source>
        <dbReference type="EMBL" id="SUO92269.1"/>
    </source>
</evidence>
<evidence type="ECO:0000256" key="5">
    <source>
        <dbReference type="SAM" id="SignalP"/>
    </source>
</evidence>
<dbReference type="GO" id="GO:0030655">
    <property type="term" value="P:beta-lactam antibiotic catabolic process"/>
    <property type="evidence" value="ECO:0007669"/>
    <property type="project" value="InterPro"/>
</dbReference>
<feature type="signal peptide" evidence="5">
    <location>
        <begin position="1"/>
        <end position="25"/>
    </location>
</feature>
<dbReference type="EC" id="3.5.2.6" evidence="3"/>
<dbReference type="RefSeq" id="WP_115217760.1">
    <property type="nucleotide sequence ID" value="NZ_UHIA01000003.1"/>
</dbReference>
<dbReference type="PANTHER" id="PTHR35333">
    <property type="entry name" value="BETA-LACTAMASE"/>
    <property type="match status" value="1"/>
</dbReference>
<dbReference type="OrthoDB" id="7054239at2"/>
<reference evidence="7 8" key="1">
    <citation type="submission" date="2018-06" db="EMBL/GenBank/DDBJ databases">
        <authorList>
            <consortium name="Pathogen Informatics"/>
            <person name="Doyle S."/>
        </authorList>
    </citation>
    <scope>NUCLEOTIDE SEQUENCE [LARGE SCALE GENOMIC DNA]</scope>
    <source>
        <strain evidence="7 8">NCTC10717</strain>
    </source>
</reference>
<evidence type="ECO:0000256" key="1">
    <source>
        <dbReference type="ARBA" id="ARBA00001526"/>
    </source>
</evidence>
<organism evidence="7 8">
    <name type="scientific">Suttonella indologenes</name>
    <dbReference type="NCBI Taxonomy" id="13276"/>
    <lineage>
        <taxon>Bacteria</taxon>
        <taxon>Pseudomonadati</taxon>
        <taxon>Pseudomonadota</taxon>
        <taxon>Gammaproteobacteria</taxon>
        <taxon>Cardiobacteriales</taxon>
        <taxon>Cardiobacteriaceae</taxon>
        <taxon>Suttonella</taxon>
    </lineage>
</organism>
<name>A0A380ML13_9GAMM</name>
<sequence>MALSKRQFLKSAALLAASPLIPARAQIIMQSLLADLNAQIQAAVSEMRQNGLIDADEKTAWHITDILTGKSYAGINENRPMQSASMVKPMVIQAYLYCHYLKNAAAYPLNSRIIDEMRAMIVDSNNEYTNHFFSRVGGPKSVQWMLRKHAPDIFRDIQIVENIPAGGKAYRNKASAADYSRFLYALWHEQMPGARLLKEMMGIKNHDRISVNTQHIPETLSVYDKTGSTSRLCGNFGIIAYRNRFGQLRPYTFTGIIEKSNSASNYSRWITERSNRMREISDIAYVYIDQYVHS</sequence>
<evidence type="ECO:0000256" key="2">
    <source>
        <dbReference type="ARBA" id="ARBA00009009"/>
    </source>
</evidence>